<dbReference type="CDD" id="cd02231">
    <property type="entry name" value="cupin_BLL6423-like"/>
    <property type="match status" value="1"/>
</dbReference>
<feature type="domain" description="Cupin type-2" evidence="1">
    <location>
        <begin position="122"/>
        <end position="178"/>
    </location>
</feature>
<sequence length="193" mass="21058">MNQQQKTFRRIITGHNTDGAAVIISDAPPTHTQLVGGPGGPTFFEVWHTLETPALIHAQPAESEEKGLILPPPKHGTRIRVIEFPPEGEEIRKLTGADAAAKFKSMGDEKASTSNEAAPHPLMHRTQTVDYGIVLEGEITLVLDQEETIIQAGDIIIQNGTNHAWANRSGKICRMAFILIDGEFTPEIVTPKN</sequence>
<dbReference type="InterPro" id="IPR011051">
    <property type="entry name" value="RmlC_Cupin_sf"/>
</dbReference>
<protein>
    <submittedName>
        <fullName evidence="2">Cupin domain-containing protein</fullName>
    </submittedName>
</protein>
<dbReference type="InterPro" id="IPR013096">
    <property type="entry name" value="Cupin_2"/>
</dbReference>
<dbReference type="Gene3D" id="2.60.120.10">
    <property type="entry name" value="Jelly Rolls"/>
    <property type="match status" value="1"/>
</dbReference>
<dbReference type="EMBL" id="WRXN01000019">
    <property type="protein sequence ID" value="MVT12095.1"/>
    <property type="molecule type" value="Genomic_DNA"/>
</dbReference>
<gene>
    <name evidence="2" type="ORF">GO493_27805</name>
</gene>
<reference evidence="2 3" key="1">
    <citation type="submission" date="2019-12" db="EMBL/GenBank/DDBJ databases">
        <title>Chitinophaga sp. strain ysch24 (GDMCC 1.1355), whole genome shotgun sequence.</title>
        <authorList>
            <person name="Zhang X."/>
        </authorList>
    </citation>
    <scope>NUCLEOTIDE SEQUENCE [LARGE SCALE GENOMIC DNA]</scope>
    <source>
        <strain evidence="3">ysch24</strain>
    </source>
</reference>
<dbReference type="AlphaFoldDB" id="A0A7K1UDK6"/>
<dbReference type="Proteomes" id="UP000461730">
    <property type="component" value="Unassembled WGS sequence"/>
</dbReference>
<dbReference type="InterPro" id="IPR047142">
    <property type="entry name" value="OryJ/VirC-like"/>
</dbReference>
<dbReference type="PANTHER" id="PTHR36156:SF2">
    <property type="entry name" value="CUPIN TYPE-2 DOMAIN-CONTAINING PROTEIN"/>
    <property type="match status" value="1"/>
</dbReference>
<evidence type="ECO:0000313" key="2">
    <source>
        <dbReference type="EMBL" id="MVT12095.1"/>
    </source>
</evidence>
<keyword evidence="3" id="KW-1185">Reference proteome</keyword>
<dbReference type="InterPro" id="IPR014710">
    <property type="entry name" value="RmlC-like_jellyroll"/>
</dbReference>
<dbReference type="PANTHER" id="PTHR36156">
    <property type="entry name" value="SLR2101 PROTEIN"/>
    <property type="match status" value="1"/>
</dbReference>
<organism evidence="2 3">
    <name type="scientific">Chitinophaga tropicalis</name>
    <dbReference type="NCBI Taxonomy" id="2683588"/>
    <lineage>
        <taxon>Bacteria</taxon>
        <taxon>Pseudomonadati</taxon>
        <taxon>Bacteroidota</taxon>
        <taxon>Chitinophagia</taxon>
        <taxon>Chitinophagales</taxon>
        <taxon>Chitinophagaceae</taxon>
        <taxon>Chitinophaga</taxon>
    </lineage>
</organism>
<dbReference type="Pfam" id="PF07883">
    <property type="entry name" value="Cupin_2"/>
    <property type="match status" value="1"/>
</dbReference>
<dbReference type="RefSeq" id="WP_157309515.1">
    <property type="nucleotide sequence ID" value="NZ_WRXN01000019.1"/>
</dbReference>
<proteinExistence type="predicted"/>
<accession>A0A7K1UDK6</accession>
<comment type="caution">
    <text evidence="2">The sequence shown here is derived from an EMBL/GenBank/DDBJ whole genome shotgun (WGS) entry which is preliminary data.</text>
</comment>
<dbReference type="SUPFAM" id="SSF51182">
    <property type="entry name" value="RmlC-like cupins"/>
    <property type="match status" value="1"/>
</dbReference>
<evidence type="ECO:0000259" key="1">
    <source>
        <dbReference type="Pfam" id="PF07883"/>
    </source>
</evidence>
<evidence type="ECO:0000313" key="3">
    <source>
        <dbReference type="Proteomes" id="UP000461730"/>
    </source>
</evidence>
<name>A0A7K1UDK6_9BACT</name>